<keyword evidence="6" id="KW-0378">Hydrolase</keyword>
<dbReference type="GO" id="GO:0008237">
    <property type="term" value="F:metallopeptidase activity"/>
    <property type="evidence" value="ECO:0007669"/>
    <property type="project" value="UniProtKB-KW"/>
</dbReference>
<evidence type="ECO:0000256" key="1">
    <source>
        <dbReference type="ARBA" id="ARBA00001947"/>
    </source>
</evidence>
<evidence type="ECO:0000256" key="5">
    <source>
        <dbReference type="ARBA" id="ARBA00022840"/>
    </source>
</evidence>
<evidence type="ECO:0000313" key="8">
    <source>
        <dbReference type="EMBL" id="KNC68935.1"/>
    </source>
</evidence>
<feature type="domain" description="ATPase AAA-type core" evidence="7">
    <location>
        <begin position="1"/>
        <end position="39"/>
    </location>
</feature>
<keyword evidence="3" id="KW-0547">Nucleotide-binding</keyword>
<dbReference type="GO" id="GO:0005745">
    <property type="term" value="C:m-AAA complex"/>
    <property type="evidence" value="ECO:0007669"/>
    <property type="project" value="TreeGrafter"/>
</dbReference>
<reference evidence="8 9" key="1">
    <citation type="submission" date="2011-02" db="EMBL/GenBank/DDBJ databases">
        <title>The Genome Sequence of Sphaeroforma arctica JP610.</title>
        <authorList>
            <consortium name="The Broad Institute Genome Sequencing Platform"/>
            <person name="Russ C."/>
            <person name="Cuomo C."/>
            <person name="Young S.K."/>
            <person name="Zeng Q."/>
            <person name="Gargeya S."/>
            <person name="Alvarado L."/>
            <person name="Berlin A."/>
            <person name="Chapman S.B."/>
            <person name="Chen Z."/>
            <person name="Freedman E."/>
            <person name="Gellesch M."/>
            <person name="Goldberg J."/>
            <person name="Griggs A."/>
            <person name="Gujja S."/>
            <person name="Heilman E."/>
            <person name="Heiman D."/>
            <person name="Howarth C."/>
            <person name="Mehta T."/>
            <person name="Neiman D."/>
            <person name="Pearson M."/>
            <person name="Roberts A."/>
            <person name="Saif S."/>
            <person name="Shea T."/>
            <person name="Shenoy N."/>
            <person name="Sisk P."/>
            <person name="Stolte C."/>
            <person name="Sykes S."/>
            <person name="White J."/>
            <person name="Yandava C."/>
            <person name="Burger G."/>
            <person name="Gray M.W."/>
            <person name="Holland P.W.H."/>
            <person name="King N."/>
            <person name="Lang F.B.F."/>
            <person name="Roger A.J."/>
            <person name="Ruiz-Trillo I."/>
            <person name="Haas B."/>
            <person name="Nusbaum C."/>
            <person name="Birren B."/>
        </authorList>
    </citation>
    <scope>NUCLEOTIDE SEQUENCE [LARGE SCALE GENOMIC DNA]</scope>
    <source>
        <strain evidence="8 9">JP610</strain>
    </source>
</reference>
<dbReference type="OrthoDB" id="1413014at2759"/>
<feature type="non-terminal residue" evidence="8">
    <location>
        <position position="1"/>
    </location>
</feature>
<dbReference type="InterPro" id="IPR003959">
    <property type="entry name" value="ATPase_AAA_core"/>
</dbReference>
<keyword evidence="6" id="KW-0482">Metalloprotease</keyword>
<dbReference type="GO" id="GO:0034982">
    <property type="term" value="P:mitochondrial protein processing"/>
    <property type="evidence" value="ECO:0007669"/>
    <property type="project" value="TreeGrafter"/>
</dbReference>
<evidence type="ECO:0000256" key="2">
    <source>
        <dbReference type="ARBA" id="ARBA00022723"/>
    </source>
</evidence>
<keyword evidence="4" id="KW-0862">Zinc</keyword>
<accession>A0A0L0EWW6</accession>
<dbReference type="InterPro" id="IPR027417">
    <property type="entry name" value="P-loop_NTPase"/>
</dbReference>
<dbReference type="Gene3D" id="3.40.50.300">
    <property type="entry name" value="P-loop containing nucleotide triphosphate hydrolases"/>
    <property type="match status" value="1"/>
</dbReference>
<dbReference type="GeneID" id="25918748"/>
<comment type="cofactor">
    <cofactor evidence="1">
        <name>Zn(2+)</name>
        <dbReference type="ChEBI" id="CHEBI:29105"/>
    </cofactor>
</comment>
<dbReference type="GO" id="GO:0005524">
    <property type="term" value="F:ATP binding"/>
    <property type="evidence" value="ECO:0007669"/>
    <property type="project" value="UniProtKB-KW"/>
</dbReference>
<keyword evidence="9" id="KW-1185">Reference proteome</keyword>
<dbReference type="EMBL" id="KQ256383">
    <property type="protein sequence ID" value="KNC68935.1"/>
    <property type="molecule type" value="Genomic_DNA"/>
</dbReference>
<keyword evidence="5" id="KW-0067">ATP-binding</keyword>
<protein>
    <recommendedName>
        <fullName evidence="7">ATPase AAA-type core domain-containing protein</fullName>
    </recommendedName>
</protein>
<evidence type="ECO:0000256" key="6">
    <source>
        <dbReference type="ARBA" id="ARBA00023049"/>
    </source>
</evidence>
<organism evidence="8 9">
    <name type="scientific">Sphaeroforma arctica JP610</name>
    <dbReference type="NCBI Taxonomy" id="667725"/>
    <lineage>
        <taxon>Eukaryota</taxon>
        <taxon>Ichthyosporea</taxon>
        <taxon>Ichthyophonida</taxon>
        <taxon>Sphaeroforma</taxon>
    </lineage>
</organism>
<dbReference type="GO" id="GO:0016887">
    <property type="term" value="F:ATP hydrolysis activity"/>
    <property type="evidence" value="ECO:0007669"/>
    <property type="project" value="InterPro"/>
</dbReference>
<dbReference type="RefSeq" id="XP_014143151.1">
    <property type="nucleotide sequence ID" value="XM_014287676.1"/>
</dbReference>
<gene>
    <name evidence="8" type="ORF">SARC_18244</name>
</gene>
<dbReference type="PANTHER" id="PTHR43655:SF2">
    <property type="entry name" value="AFG3 LIKE MATRIX AAA PEPTIDASE SUBUNIT 2, ISOFORM A"/>
    <property type="match status" value="1"/>
</dbReference>
<proteinExistence type="predicted"/>
<dbReference type="Pfam" id="PF00004">
    <property type="entry name" value="AAA"/>
    <property type="match status" value="1"/>
</dbReference>
<dbReference type="AlphaFoldDB" id="A0A0L0EWW6"/>
<sequence>ATAGESDVPFFSMAGSDFVEMFVGVGPARVRDLFTQVCKLEWL</sequence>
<keyword evidence="6" id="KW-0645">Protease</keyword>
<evidence type="ECO:0000313" key="9">
    <source>
        <dbReference type="Proteomes" id="UP000054560"/>
    </source>
</evidence>
<evidence type="ECO:0000256" key="4">
    <source>
        <dbReference type="ARBA" id="ARBA00022833"/>
    </source>
</evidence>
<dbReference type="PANTHER" id="PTHR43655">
    <property type="entry name" value="ATP-DEPENDENT PROTEASE"/>
    <property type="match status" value="1"/>
</dbReference>
<dbReference type="eggNOG" id="KOG0731">
    <property type="taxonomic scope" value="Eukaryota"/>
</dbReference>
<evidence type="ECO:0000256" key="3">
    <source>
        <dbReference type="ARBA" id="ARBA00022741"/>
    </source>
</evidence>
<evidence type="ECO:0000259" key="7">
    <source>
        <dbReference type="Pfam" id="PF00004"/>
    </source>
</evidence>
<dbReference type="STRING" id="667725.A0A0L0EWW6"/>
<dbReference type="InterPro" id="IPR050928">
    <property type="entry name" value="ATP-dep_Zn_Metalloprotease"/>
</dbReference>
<name>A0A0L0EWW6_9EUKA</name>
<dbReference type="GO" id="GO:0046872">
    <property type="term" value="F:metal ion binding"/>
    <property type="evidence" value="ECO:0007669"/>
    <property type="project" value="UniProtKB-KW"/>
</dbReference>
<keyword evidence="2" id="KW-0479">Metal-binding</keyword>
<dbReference type="Proteomes" id="UP000054560">
    <property type="component" value="Unassembled WGS sequence"/>
</dbReference>